<feature type="compositionally biased region" description="Basic and acidic residues" evidence="1">
    <location>
        <begin position="654"/>
        <end position="664"/>
    </location>
</feature>
<dbReference type="OrthoDB" id="2922289at2759"/>
<dbReference type="PANTHER" id="PTHR40788">
    <property type="entry name" value="CLR5 DOMAIN-CONTAINING PROTEIN-RELATED"/>
    <property type="match status" value="1"/>
</dbReference>
<feature type="region of interest" description="Disordered" evidence="1">
    <location>
        <begin position="622"/>
        <end position="664"/>
    </location>
</feature>
<evidence type="ECO:0000256" key="1">
    <source>
        <dbReference type="SAM" id="MobiDB-lite"/>
    </source>
</evidence>
<accession>A0A8H3ZX76</accession>
<protein>
    <recommendedName>
        <fullName evidence="4">Ipa protein</fullName>
    </recommendedName>
</protein>
<feature type="compositionally biased region" description="Basic residues" evidence="1">
    <location>
        <begin position="635"/>
        <end position="649"/>
    </location>
</feature>
<evidence type="ECO:0000313" key="3">
    <source>
        <dbReference type="Proteomes" id="UP000434172"/>
    </source>
</evidence>
<evidence type="ECO:0008006" key="4">
    <source>
        <dbReference type="Google" id="ProtNLM"/>
    </source>
</evidence>
<sequence length="778" mass="87959">MSQERYAFSNGANSSAYSRPLFAQHLRDTQSDLAHRWRRHSDIIKATWRFLSRNQRVKCLLAIGRGRSTPNRASDVSLGSIHQLVPEWNLNDLVTDTEHLINHLTHRATTSLHQQVFVGCGGQYGDGMYVHYMINRGVSPRSPLPGEFMFFPDSKDYGTSREVAEHELPLALWASDLTTSICVPTLLGDLILARQQCFVGDLKSITAEILSLGPEAEHAEKLTLPCVRVNARLNHTGGSSELADFSRGARHQKEDIDKLLELLLLEPGTLKHDVERWFCSQPEGILDEHQRLLPHCTDKYSSACVFNVVQNLVKGATIWAYIGHLLRELQRVGTESICRPVLLQELSNSCMLEWARLQAVLKRFIYQGFGIGHFQRKSNAFDQLGNPVIVFKNDPTEIIDSDSQRYLLFHLAHSSENPADVIYMLGYLAGLWKQEPQTSTFLYNPRDHENKAFHEFVSVSDYVKKLSELLGLPPPSGTEGRFFVSKCHTLEIDFLNSLKRDKFIDLRDYCGPIAVLLRTSMAKGCLNKLDELVTDRMGTTIRGLYEDVLRDSISDLDAHCEQLRVSFRQKNASVPLNSPLSAEESTRRRDTKSEKSYGIDRMSCNSASLTETDERPRMQHQLFNSEQVCPAANKSSKRPNRKKKSHRPASPKSPDARKGDDKHVARNVTVEGDALGSMTFKVKSSTAEFFWTLFSKSKARSSTSWKSFEAAMADLGFSIMRNKGGSSVAFVPSEDLPQLRPVTIHAPHHFQIEGYRSLILSRRLMRAYGWDENTFQVS</sequence>
<reference evidence="2 3" key="1">
    <citation type="submission" date="2019-12" db="EMBL/GenBank/DDBJ databases">
        <title>A genome sequence resource for the geographically widespread anthracnose pathogen Colletotrichum asianum.</title>
        <authorList>
            <person name="Meng Y."/>
        </authorList>
    </citation>
    <scope>NUCLEOTIDE SEQUENCE [LARGE SCALE GENOMIC DNA]</scope>
    <source>
        <strain evidence="2 3">ICMP 18580</strain>
    </source>
</reference>
<feature type="region of interest" description="Disordered" evidence="1">
    <location>
        <begin position="574"/>
        <end position="597"/>
    </location>
</feature>
<comment type="caution">
    <text evidence="2">The sequence shown here is derived from an EMBL/GenBank/DDBJ whole genome shotgun (WGS) entry which is preliminary data.</text>
</comment>
<evidence type="ECO:0000313" key="2">
    <source>
        <dbReference type="EMBL" id="KAF0327865.1"/>
    </source>
</evidence>
<keyword evidence="3" id="KW-1185">Reference proteome</keyword>
<feature type="compositionally biased region" description="Basic and acidic residues" evidence="1">
    <location>
        <begin position="584"/>
        <end position="597"/>
    </location>
</feature>
<gene>
    <name evidence="2" type="ORF">GQ607_005074</name>
</gene>
<dbReference type="EMBL" id="WOWK01000021">
    <property type="protein sequence ID" value="KAF0327865.1"/>
    <property type="molecule type" value="Genomic_DNA"/>
</dbReference>
<name>A0A8H3ZX76_9PEZI</name>
<dbReference type="Proteomes" id="UP000434172">
    <property type="component" value="Unassembled WGS sequence"/>
</dbReference>
<organism evidence="2 3">
    <name type="scientific">Colletotrichum asianum</name>
    <dbReference type="NCBI Taxonomy" id="702518"/>
    <lineage>
        <taxon>Eukaryota</taxon>
        <taxon>Fungi</taxon>
        <taxon>Dikarya</taxon>
        <taxon>Ascomycota</taxon>
        <taxon>Pezizomycotina</taxon>
        <taxon>Sordariomycetes</taxon>
        <taxon>Hypocreomycetidae</taxon>
        <taxon>Glomerellales</taxon>
        <taxon>Glomerellaceae</taxon>
        <taxon>Colletotrichum</taxon>
        <taxon>Colletotrichum gloeosporioides species complex</taxon>
    </lineage>
</organism>
<proteinExistence type="predicted"/>
<dbReference type="AlphaFoldDB" id="A0A8H3ZX76"/>
<dbReference type="PANTHER" id="PTHR40788:SF1">
    <property type="entry name" value="IPA PROTEIN"/>
    <property type="match status" value="1"/>
</dbReference>